<name>A0A1C3EPF9_9GAMM</name>
<dbReference type="InterPro" id="IPR016185">
    <property type="entry name" value="PreATP-grasp_dom_sf"/>
</dbReference>
<dbReference type="Pfam" id="PF03738">
    <property type="entry name" value="GSP_synth"/>
    <property type="match status" value="1"/>
</dbReference>
<dbReference type="OrthoDB" id="9765517at2"/>
<dbReference type="Gene3D" id="3.30.1490.330">
    <property type="match status" value="1"/>
</dbReference>
<evidence type="ECO:0000313" key="8">
    <source>
        <dbReference type="Proteomes" id="UP000094936"/>
    </source>
</evidence>
<keyword evidence="5" id="KW-0460">Magnesium</keyword>
<keyword evidence="2" id="KW-0479">Metal-binding</keyword>
<sequence length="388" mass="45214">MLRVNTRPRANWQALAKEYGFGFHTMYGEPYWDEHAYYQFSLKQIEEDIESPTEDIHQMCLEAVDKVVHDEALLRRFCIPEAFWQCIYSSWQRKEPSLYSRIDLAYDGRTPAKLYENNADTPTSLYETGFWQWVWLEQKVDAGEIRRDADQFNLLQDLMITRFAELARRYPGQTLHFSCCHDTVEDRGTVQYMEDCAREAGLSTAFVHIEDIGISDLGEFTDAENREIRWMFKLYPWEFMFDEEYGKHLPLTTTNWLEPMWKSIISNKALLPLLWQMFPHHPNLLPAYFSDDPAAGQLTDFVKKPIFSREGANISIYRDGIKTLDSDGPYGQEGYIIQGYHPLPKFGENYTLIGSWLVDGQAAGMSVREDSSIVTQDLSRYIPHIILG</sequence>
<keyword evidence="8" id="KW-1185">Reference proteome</keyword>
<dbReference type="EMBL" id="LYBM01000006">
    <property type="protein sequence ID" value="ODA35138.1"/>
    <property type="molecule type" value="Genomic_DNA"/>
</dbReference>
<dbReference type="GO" id="GO:0046872">
    <property type="term" value="F:metal ion binding"/>
    <property type="evidence" value="ECO:0007669"/>
    <property type="project" value="UniProtKB-KW"/>
</dbReference>
<dbReference type="SUPFAM" id="SSF52440">
    <property type="entry name" value="PreATP-grasp domain"/>
    <property type="match status" value="1"/>
</dbReference>
<keyword evidence="1" id="KW-0436">Ligase</keyword>
<dbReference type="GO" id="GO:0005524">
    <property type="term" value="F:ATP binding"/>
    <property type="evidence" value="ECO:0007669"/>
    <property type="project" value="UniProtKB-KW"/>
</dbReference>
<evidence type="ECO:0000256" key="5">
    <source>
        <dbReference type="ARBA" id="ARBA00022842"/>
    </source>
</evidence>
<protein>
    <recommendedName>
        <fullName evidence="6">Glutathionylspermidine synthase pre-ATP-grasp-like domain-containing protein</fullName>
    </recommendedName>
</protein>
<accession>A0A1C3EPF9</accession>
<dbReference type="AlphaFoldDB" id="A0A1C3EPF9"/>
<dbReference type="SUPFAM" id="SSF56059">
    <property type="entry name" value="Glutathione synthetase ATP-binding domain-like"/>
    <property type="match status" value="1"/>
</dbReference>
<reference evidence="7 8" key="1">
    <citation type="submission" date="2016-05" db="EMBL/GenBank/DDBJ databases">
        <title>Genomic Taxonomy of the Vibrionaceae.</title>
        <authorList>
            <person name="Gomez-Gil B."/>
            <person name="Enciso-Ibarra J."/>
        </authorList>
    </citation>
    <scope>NUCLEOTIDE SEQUENCE [LARGE SCALE GENOMIC DNA]</scope>
    <source>
        <strain evidence="7 8">CAIM 1920</strain>
    </source>
</reference>
<dbReference type="GO" id="GO:0016874">
    <property type="term" value="F:ligase activity"/>
    <property type="evidence" value="ECO:0007669"/>
    <property type="project" value="UniProtKB-KW"/>
</dbReference>
<evidence type="ECO:0000256" key="2">
    <source>
        <dbReference type="ARBA" id="ARBA00022723"/>
    </source>
</evidence>
<evidence type="ECO:0000256" key="4">
    <source>
        <dbReference type="ARBA" id="ARBA00022840"/>
    </source>
</evidence>
<proteinExistence type="predicted"/>
<keyword evidence="3" id="KW-0547">Nucleotide-binding</keyword>
<keyword evidence="4" id="KW-0067">ATP-binding</keyword>
<evidence type="ECO:0000259" key="6">
    <source>
        <dbReference type="Pfam" id="PF03738"/>
    </source>
</evidence>
<evidence type="ECO:0000313" key="7">
    <source>
        <dbReference type="EMBL" id="ODA35138.1"/>
    </source>
</evidence>
<dbReference type="STRING" id="1080227.A8L45_05560"/>
<evidence type="ECO:0000256" key="3">
    <source>
        <dbReference type="ARBA" id="ARBA00022741"/>
    </source>
</evidence>
<feature type="domain" description="Glutathionylspermidine synthase pre-ATP-grasp-like" evidence="6">
    <location>
        <begin position="12"/>
        <end position="386"/>
    </location>
</feature>
<dbReference type="RefSeq" id="WP_068900058.1">
    <property type="nucleotide sequence ID" value="NZ_JBHUIF010000013.1"/>
</dbReference>
<comment type="caution">
    <text evidence="7">The sequence shown here is derived from an EMBL/GenBank/DDBJ whole genome shotgun (WGS) entry which is preliminary data.</text>
</comment>
<dbReference type="Proteomes" id="UP000094936">
    <property type="component" value="Unassembled WGS sequence"/>
</dbReference>
<organism evidence="7 8">
    <name type="scientific">Veronia pacifica</name>
    <dbReference type="NCBI Taxonomy" id="1080227"/>
    <lineage>
        <taxon>Bacteria</taxon>
        <taxon>Pseudomonadati</taxon>
        <taxon>Pseudomonadota</taxon>
        <taxon>Gammaproteobacteria</taxon>
        <taxon>Vibrionales</taxon>
        <taxon>Vibrionaceae</taxon>
        <taxon>Veronia</taxon>
    </lineage>
</organism>
<dbReference type="InterPro" id="IPR005494">
    <property type="entry name" value="GSPS_pre-ATP-grasp-like_dom"/>
</dbReference>
<evidence type="ECO:0000256" key="1">
    <source>
        <dbReference type="ARBA" id="ARBA00022598"/>
    </source>
</evidence>
<gene>
    <name evidence="7" type="ORF">A8L45_05560</name>
</gene>